<reference evidence="1 2" key="1">
    <citation type="submission" date="2014-11" db="EMBL/GenBank/DDBJ databases">
        <title>Genome sequence of Flavihumibacter solisilvae 3-3.</title>
        <authorList>
            <person name="Zhou G."/>
            <person name="Li M."/>
            <person name="Wang G."/>
        </authorList>
    </citation>
    <scope>NUCLEOTIDE SEQUENCE [LARGE SCALE GENOMIC DNA]</scope>
    <source>
        <strain evidence="1 2">3-3</strain>
    </source>
</reference>
<proteinExistence type="predicted"/>
<evidence type="ECO:0000313" key="2">
    <source>
        <dbReference type="Proteomes" id="UP000031408"/>
    </source>
</evidence>
<dbReference type="EMBL" id="JSVC01000045">
    <property type="protein sequence ID" value="KIC90732.1"/>
    <property type="molecule type" value="Genomic_DNA"/>
</dbReference>
<dbReference type="OrthoDB" id="679550at2"/>
<dbReference type="RefSeq" id="WP_039144451.1">
    <property type="nucleotide sequence ID" value="NZ_JSVC01000045.1"/>
</dbReference>
<gene>
    <name evidence="1" type="ORF">OI18_22825</name>
</gene>
<dbReference type="Proteomes" id="UP000031408">
    <property type="component" value="Unassembled WGS sequence"/>
</dbReference>
<protein>
    <recommendedName>
        <fullName evidence="3">Secretion system C-terminal sorting domain-containing protein</fullName>
    </recommendedName>
</protein>
<accession>A0A0C1KSQ4</accession>
<evidence type="ECO:0008006" key="3">
    <source>
        <dbReference type="Google" id="ProtNLM"/>
    </source>
</evidence>
<sequence length="130" mass="14744">MKRAIGLRLIATIVAISGILLPKQQNALQAAGTEKQDSIIIQKTINNNNNNKHQVNIYTNTSQKVLFFSASGENNRVYKLLLFRKEGRLIKQSKVRNRETTVVIKPEKGIYFYEVLMDDEHVESGTITVI</sequence>
<evidence type="ECO:0000313" key="1">
    <source>
        <dbReference type="EMBL" id="KIC90732.1"/>
    </source>
</evidence>
<organism evidence="1 2">
    <name type="scientific">Flavihumibacter solisilvae</name>
    <dbReference type="NCBI Taxonomy" id="1349421"/>
    <lineage>
        <taxon>Bacteria</taxon>
        <taxon>Pseudomonadati</taxon>
        <taxon>Bacteroidota</taxon>
        <taxon>Chitinophagia</taxon>
        <taxon>Chitinophagales</taxon>
        <taxon>Chitinophagaceae</taxon>
        <taxon>Flavihumibacter</taxon>
    </lineage>
</organism>
<comment type="caution">
    <text evidence="1">The sequence shown here is derived from an EMBL/GenBank/DDBJ whole genome shotgun (WGS) entry which is preliminary data.</text>
</comment>
<keyword evidence="2" id="KW-1185">Reference proteome</keyword>
<dbReference type="AlphaFoldDB" id="A0A0C1KSQ4"/>
<name>A0A0C1KSQ4_9BACT</name>